<dbReference type="InterPro" id="IPR011006">
    <property type="entry name" value="CheY-like_superfamily"/>
</dbReference>
<dbReference type="PROSITE" id="PS50110">
    <property type="entry name" value="RESPONSE_REGULATORY"/>
    <property type="match status" value="1"/>
</dbReference>
<dbReference type="PANTHER" id="PTHR44591">
    <property type="entry name" value="STRESS RESPONSE REGULATOR PROTEIN 1"/>
    <property type="match status" value="1"/>
</dbReference>
<keyword evidence="1 2" id="KW-0597">Phosphoprotein</keyword>
<comment type="caution">
    <text evidence="4">The sequence shown here is derived from an EMBL/GenBank/DDBJ whole genome shotgun (WGS) entry which is preliminary data.</text>
</comment>
<dbReference type="Proteomes" id="UP001501083">
    <property type="component" value="Unassembled WGS sequence"/>
</dbReference>
<dbReference type="EMBL" id="BAABKY010000002">
    <property type="protein sequence ID" value="GAA5075405.1"/>
    <property type="molecule type" value="Genomic_DNA"/>
</dbReference>
<feature type="domain" description="Response regulatory" evidence="3">
    <location>
        <begin position="3"/>
        <end position="114"/>
    </location>
</feature>
<sequence length="134" mass="14587">MRSLLFVEDNELLAETAVMALTDVGLEVRAVRDAESAWALLEQRPFDAVVVDVHLADGISGIELTRRILKHHPELSVVLTTAYETSEVALPDGVVVLRKPYLFRELVLAATGEQVPDLSGAITASDRSDGHRAV</sequence>
<dbReference type="SUPFAM" id="SSF52172">
    <property type="entry name" value="CheY-like"/>
    <property type="match status" value="1"/>
</dbReference>
<reference evidence="5" key="1">
    <citation type="journal article" date="2019" name="Int. J. Syst. Evol. Microbiol.">
        <title>The Global Catalogue of Microorganisms (GCM) 10K type strain sequencing project: providing services to taxonomists for standard genome sequencing and annotation.</title>
        <authorList>
            <consortium name="The Broad Institute Genomics Platform"/>
            <consortium name="The Broad Institute Genome Sequencing Center for Infectious Disease"/>
            <person name="Wu L."/>
            <person name="Ma J."/>
        </authorList>
    </citation>
    <scope>NUCLEOTIDE SEQUENCE [LARGE SCALE GENOMIC DNA]</scope>
    <source>
        <strain evidence="5">JCM 19212</strain>
    </source>
</reference>
<dbReference type="SMART" id="SM00448">
    <property type="entry name" value="REC"/>
    <property type="match status" value="1"/>
</dbReference>
<dbReference type="RefSeq" id="WP_158985784.1">
    <property type="nucleotide sequence ID" value="NZ_BAABKY010000002.1"/>
</dbReference>
<evidence type="ECO:0000256" key="2">
    <source>
        <dbReference type="PROSITE-ProRule" id="PRU00169"/>
    </source>
</evidence>
<name>A0ABP9LC31_9GAMM</name>
<dbReference type="Pfam" id="PF00072">
    <property type="entry name" value="Response_reg"/>
    <property type="match status" value="1"/>
</dbReference>
<dbReference type="CDD" id="cd00156">
    <property type="entry name" value="REC"/>
    <property type="match status" value="1"/>
</dbReference>
<dbReference type="InterPro" id="IPR001789">
    <property type="entry name" value="Sig_transdc_resp-reg_receiver"/>
</dbReference>
<evidence type="ECO:0000313" key="4">
    <source>
        <dbReference type="EMBL" id="GAA5075405.1"/>
    </source>
</evidence>
<keyword evidence="5" id="KW-1185">Reference proteome</keyword>
<dbReference type="Gene3D" id="3.40.50.2300">
    <property type="match status" value="1"/>
</dbReference>
<dbReference type="InterPro" id="IPR050595">
    <property type="entry name" value="Bact_response_regulator"/>
</dbReference>
<gene>
    <name evidence="4" type="ORF">GCM10025759_18920</name>
</gene>
<accession>A0ABP9LC31</accession>
<proteinExistence type="predicted"/>
<evidence type="ECO:0000313" key="5">
    <source>
        <dbReference type="Proteomes" id="UP001501083"/>
    </source>
</evidence>
<evidence type="ECO:0000259" key="3">
    <source>
        <dbReference type="PROSITE" id="PS50110"/>
    </source>
</evidence>
<dbReference type="PANTHER" id="PTHR44591:SF21">
    <property type="entry name" value="TWO-COMPONENT RESPONSE REGULATOR"/>
    <property type="match status" value="1"/>
</dbReference>
<organism evidence="4 5">
    <name type="scientific">Lysobacter panacisoli</name>
    <dbReference type="NCBI Taxonomy" id="1255263"/>
    <lineage>
        <taxon>Bacteria</taxon>
        <taxon>Pseudomonadati</taxon>
        <taxon>Pseudomonadota</taxon>
        <taxon>Gammaproteobacteria</taxon>
        <taxon>Lysobacterales</taxon>
        <taxon>Lysobacteraceae</taxon>
        <taxon>Lysobacter</taxon>
    </lineage>
</organism>
<evidence type="ECO:0000256" key="1">
    <source>
        <dbReference type="ARBA" id="ARBA00022553"/>
    </source>
</evidence>
<protein>
    <recommendedName>
        <fullName evidence="3">Response regulatory domain-containing protein</fullName>
    </recommendedName>
</protein>
<feature type="modified residue" description="4-aspartylphosphate" evidence="2">
    <location>
        <position position="52"/>
    </location>
</feature>